<sequence>MARKSGLLQSIQIPVKGDINWPALSKFGVNIIDEIHEFRNFELLYPYLDDRNQSYLFCTTEYGETPEPFLTRCIRFTFEPYVVKDLAKIVRSYSKSRRFTFNSAEAYTLVAEASRGSPRLAKQRYDRIKRMLDYYGQSPNVDNIRFVLNKIGIYDFGYSAEDFRYLEYLKKIPASSLDNISRT</sequence>
<dbReference type="InterPro" id="IPR027417">
    <property type="entry name" value="P-loop_NTPase"/>
</dbReference>
<evidence type="ECO:0008006" key="2">
    <source>
        <dbReference type="Google" id="ProtNLM"/>
    </source>
</evidence>
<dbReference type="AlphaFoldDB" id="A0A0F9G5M9"/>
<accession>A0A0F9G5M9</accession>
<gene>
    <name evidence="1" type="ORF">LCGC14_1868300</name>
</gene>
<dbReference type="SUPFAM" id="SSF52540">
    <property type="entry name" value="P-loop containing nucleoside triphosphate hydrolases"/>
    <property type="match status" value="1"/>
</dbReference>
<name>A0A0F9G5M9_9ZZZZ</name>
<protein>
    <recommendedName>
        <fullName evidence="2">AAA domain-containing protein</fullName>
    </recommendedName>
</protein>
<proteinExistence type="predicted"/>
<feature type="non-terminal residue" evidence="1">
    <location>
        <position position="183"/>
    </location>
</feature>
<evidence type="ECO:0000313" key="1">
    <source>
        <dbReference type="EMBL" id="KKL94074.1"/>
    </source>
</evidence>
<comment type="caution">
    <text evidence="1">The sequence shown here is derived from an EMBL/GenBank/DDBJ whole genome shotgun (WGS) entry which is preliminary data.</text>
</comment>
<organism evidence="1">
    <name type="scientific">marine sediment metagenome</name>
    <dbReference type="NCBI Taxonomy" id="412755"/>
    <lineage>
        <taxon>unclassified sequences</taxon>
        <taxon>metagenomes</taxon>
        <taxon>ecological metagenomes</taxon>
    </lineage>
</organism>
<dbReference type="EMBL" id="LAZR01019021">
    <property type="protein sequence ID" value="KKL94074.1"/>
    <property type="molecule type" value="Genomic_DNA"/>
</dbReference>
<reference evidence="1" key="1">
    <citation type="journal article" date="2015" name="Nature">
        <title>Complex archaea that bridge the gap between prokaryotes and eukaryotes.</title>
        <authorList>
            <person name="Spang A."/>
            <person name="Saw J.H."/>
            <person name="Jorgensen S.L."/>
            <person name="Zaremba-Niedzwiedzka K."/>
            <person name="Martijn J."/>
            <person name="Lind A.E."/>
            <person name="van Eijk R."/>
            <person name="Schleper C."/>
            <person name="Guy L."/>
            <person name="Ettema T.J."/>
        </authorList>
    </citation>
    <scope>NUCLEOTIDE SEQUENCE</scope>
</reference>